<comment type="cofactor">
    <cofactor evidence="1">
        <name>Mg(2+)</name>
        <dbReference type="ChEBI" id="CHEBI:18420"/>
    </cofactor>
</comment>
<sequence length="299" mass="33456">MNIVFIVNEHAGNGRNVWQRIQRQLTIPYDVYKTAYKQHATAIAAQIAATKQPTCLIAVGGDGTIHEVISGIVGATSIIVGVFSAGSGNDFGRAYEVFDSVTALEQWYETKQMATHDIGTFQQAFFMNNAGFGFDAYVAALANASTLKNILNRVKLGKLAYIYFLVRALFTYDTATFTINGERYERVWFITVSNQPYFGGGMKLSPHSKTNDGMLECTVVHHLSKLKLLTMFVTVFWGGHTHFREVTQFTASSFQVDVYGKTYCHIDGETFVINKQPVPIAVQPRSWQLAQKKRNEELH</sequence>
<evidence type="ECO:0000256" key="2">
    <source>
        <dbReference type="ARBA" id="ARBA00005983"/>
    </source>
</evidence>
<dbReference type="EMBL" id="MASJ01000001">
    <property type="protein sequence ID" value="OCS88294.1"/>
    <property type="molecule type" value="Genomic_DNA"/>
</dbReference>
<keyword evidence="3" id="KW-0444">Lipid biosynthesis</keyword>
<dbReference type="RefSeq" id="WP_066542090.1">
    <property type="nucleotide sequence ID" value="NZ_MASJ01000001.1"/>
</dbReference>
<dbReference type="SUPFAM" id="SSF111331">
    <property type="entry name" value="NAD kinase/diacylglycerol kinase-like"/>
    <property type="match status" value="1"/>
</dbReference>
<evidence type="ECO:0000256" key="10">
    <source>
        <dbReference type="ARBA" id="ARBA00023264"/>
    </source>
</evidence>
<evidence type="ECO:0000259" key="11">
    <source>
        <dbReference type="PROSITE" id="PS50146"/>
    </source>
</evidence>
<dbReference type="Proteomes" id="UP000093199">
    <property type="component" value="Unassembled WGS sequence"/>
</dbReference>
<dbReference type="PANTHER" id="PTHR12358:SF54">
    <property type="entry name" value="SPHINGOSINE KINASE RELATED PROTEIN"/>
    <property type="match status" value="1"/>
</dbReference>
<reference evidence="12 13" key="1">
    <citation type="submission" date="2016-07" db="EMBL/GenBank/DDBJ databases">
        <title>Caryophanon tenue genome sequencing.</title>
        <authorList>
            <person name="Verma A."/>
            <person name="Pal Y."/>
            <person name="Krishnamurthi S."/>
        </authorList>
    </citation>
    <scope>NUCLEOTIDE SEQUENCE [LARGE SCALE GENOMIC DNA]</scope>
    <source>
        <strain evidence="12 13">DSM 14152</strain>
    </source>
</reference>
<dbReference type="InterPro" id="IPR050187">
    <property type="entry name" value="Lipid_Phosphate_FormReg"/>
</dbReference>
<dbReference type="GO" id="GO:0005524">
    <property type="term" value="F:ATP binding"/>
    <property type="evidence" value="ECO:0007669"/>
    <property type="project" value="UniProtKB-KW"/>
</dbReference>
<dbReference type="InterPro" id="IPR017438">
    <property type="entry name" value="ATP-NAD_kinase_N"/>
</dbReference>
<keyword evidence="5" id="KW-0547">Nucleotide-binding</keyword>
<keyword evidence="6" id="KW-0418">Kinase</keyword>
<evidence type="ECO:0000256" key="3">
    <source>
        <dbReference type="ARBA" id="ARBA00022516"/>
    </source>
</evidence>
<evidence type="ECO:0000256" key="4">
    <source>
        <dbReference type="ARBA" id="ARBA00022679"/>
    </source>
</evidence>
<name>A0A1C0YMB4_9BACL</name>
<keyword evidence="8" id="KW-0443">Lipid metabolism</keyword>
<dbReference type="InterPro" id="IPR001206">
    <property type="entry name" value="Diacylglycerol_kinase_cat_dom"/>
</dbReference>
<evidence type="ECO:0000256" key="6">
    <source>
        <dbReference type="ARBA" id="ARBA00022777"/>
    </source>
</evidence>
<evidence type="ECO:0000256" key="8">
    <source>
        <dbReference type="ARBA" id="ARBA00023098"/>
    </source>
</evidence>
<protein>
    <recommendedName>
        <fullName evidence="11">DAGKc domain-containing protein</fullName>
    </recommendedName>
</protein>
<keyword evidence="13" id="KW-1185">Reference proteome</keyword>
<evidence type="ECO:0000256" key="9">
    <source>
        <dbReference type="ARBA" id="ARBA00023209"/>
    </source>
</evidence>
<evidence type="ECO:0000313" key="12">
    <source>
        <dbReference type="EMBL" id="OCS88294.1"/>
    </source>
</evidence>
<keyword evidence="10" id="KW-1208">Phospholipid metabolism</keyword>
<keyword evidence="9" id="KW-0594">Phospholipid biosynthesis</keyword>
<dbReference type="PROSITE" id="PS50146">
    <property type="entry name" value="DAGK"/>
    <property type="match status" value="1"/>
</dbReference>
<dbReference type="InterPro" id="IPR045540">
    <property type="entry name" value="YegS/DAGK_C"/>
</dbReference>
<accession>A0A1C0YMB4</accession>
<keyword evidence="4" id="KW-0808">Transferase</keyword>
<evidence type="ECO:0000256" key="1">
    <source>
        <dbReference type="ARBA" id="ARBA00001946"/>
    </source>
</evidence>
<proteinExistence type="inferred from homology"/>
<gene>
    <name evidence="12" type="ORF">A6M13_00170</name>
</gene>
<evidence type="ECO:0000313" key="13">
    <source>
        <dbReference type="Proteomes" id="UP000093199"/>
    </source>
</evidence>
<dbReference type="NCBIfam" id="TIGR00147">
    <property type="entry name" value="YegS/Rv2252/BmrU family lipid kinase"/>
    <property type="match status" value="1"/>
</dbReference>
<dbReference type="Pfam" id="PF19279">
    <property type="entry name" value="YegS_C"/>
    <property type="match status" value="1"/>
</dbReference>
<dbReference type="GO" id="GO:0016301">
    <property type="term" value="F:kinase activity"/>
    <property type="evidence" value="ECO:0007669"/>
    <property type="project" value="UniProtKB-KW"/>
</dbReference>
<organism evidence="12 13">
    <name type="scientific">Caryophanon tenue</name>
    <dbReference type="NCBI Taxonomy" id="33978"/>
    <lineage>
        <taxon>Bacteria</taxon>
        <taxon>Bacillati</taxon>
        <taxon>Bacillota</taxon>
        <taxon>Bacilli</taxon>
        <taxon>Bacillales</taxon>
        <taxon>Caryophanaceae</taxon>
        <taxon>Caryophanon</taxon>
    </lineage>
</organism>
<dbReference type="InterPro" id="IPR016064">
    <property type="entry name" value="NAD/diacylglycerol_kinase_sf"/>
</dbReference>
<evidence type="ECO:0000256" key="5">
    <source>
        <dbReference type="ARBA" id="ARBA00022741"/>
    </source>
</evidence>
<dbReference type="Gene3D" id="3.40.50.10330">
    <property type="entry name" value="Probable inorganic polyphosphate/atp-NAD kinase, domain 1"/>
    <property type="match status" value="1"/>
</dbReference>
<dbReference type="Pfam" id="PF00781">
    <property type="entry name" value="DAGK_cat"/>
    <property type="match status" value="1"/>
</dbReference>
<comment type="caution">
    <text evidence="12">The sequence shown here is derived from an EMBL/GenBank/DDBJ whole genome shotgun (WGS) entry which is preliminary data.</text>
</comment>
<dbReference type="GO" id="GO:0008654">
    <property type="term" value="P:phospholipid biosynthetic process"/>
    <property type="evidence" value="ECO:0007669"/>
    <property type="project" value="UniProtKB-KW"/>
</dbReference>
<dbReference type="AlphaFoldDB" id="A0A1C0YMB4"/>
<dbReference type="InterPro" id="IPR005218">
    <property type="entry name" value="Diacylglycerol/lipid_kinase"/>
</dbReference>
<feature type="domain" description="DAGKc" evidence="11">
    <location>
        <begin position="1"/>
        <end position="125"/>
    </location>
</feature>
<dbReference type="SMART" id="SM00046">
    <property type="entry name" value="DAGKc"/>
    <property type="match status" value="1"/>
</dbReference>
<keyword evidence="7" id="KW-0067">ATP-binding</keyword>
<dbReference type="PANTHER" id="PTHR12358">
    <property type="entry name" value="SPHINGOSINE KINASE"/>
    <property type="match status" value="1"/>
</dbReference>
<dbReference type="Gene3D" id="2.60.200.40">
    <property type="match status" value="1"/>
</dbReference>
<dbReference type="OrthoDB" id="9786026at2"/>
<dbReference type="STRING" id="33978.A6M13_00170"/>
<comment type="similarity">
    <text evidence="2">Belongs to the diacylglycerol/lipid kinase family.</text>
</comment>
<evidence type="ECO:0000256" key="7">
    <source>
        <dbReference type="ARBA" id="ARBA00022840"/>
    </source>
</evidence>